<evidence type="ECO:0000313" key="1">
    <source>
        <dbReference type="EMBL" id="EMO52549.1"/>
    </source>
</evidence>
<dbReference type="EMBL" id="AKWD02000057">
    <property type="protein sequence ID" value="EMO52549.1"/>
    <property type="molecule type" value="Genomic_DNA"/>
</dbReference>
<organism evidence="1 2">
    <name type="scientific">Leptospira noguchii</name>
    <dbReference type="NCBI Taxonomy" id="28182"/>
    <lineage>
        <taxon>Bacteria</taxon>
        <taxon>Pseudomonadati</taxon>
        <taxon>Spirochaetota</taxon>
        <taxon>Spirochaetia</taxon>
        <taxon>Leptospirales</taxon>
        <taxon>Leptospiraceae</taxon>
        <taxon>Leptospira</taxon>
    </lineage>
</organism>
<reference evidence="1 2" key="1">
    <citation type="submission" date="2013-01" db="EMBL/GenBank/DDBJ databases">
        <authorList>
            <person name="Harkins D.M."/>
            <person name="Durkin A.S."/>
            <person name="Brinkac L.M."/>
            <person name="Haft D.H."/>
            <person name="Selengut J.D."/>
            <person name="Sanka R."/>
            <person name="DePew J."/>
            <person name="Purushe J."/>
            <person name="Matthias M.A."/>
            <person name="Vinetz J.M."/>
            <person name="Sutton G.G."/>
            <person name="Nierman W.C."/>
            <person name="Fouts D.E."/>
        </authorList>
    </citation>
    <scope>NUCLEOTIDE SEQUENCE [LARGE SCALE GENOMIC DNA]</scope>
    <source>
        <strain evidence="1 2">HAI1536</strain>
    </source>
</reference>
<dbReference type="AlphaFoldDB" id="M6VHF6"/>
<gene>
    <name evidence="1" type="ORF">LEP1GSC172_0026</name>
</gene>
<comment type="caution">
    <text evidence="1">The sequence shown here is derived from an EMBL/GenBank/DDBJ whole genome shotgun (WGS) entry which is preliminary data.</text>
</comment>
<accession>M6VHF6</accession>
<protein>
    <submittedName>
        <fullName evidence="1">Uncharacterized protein</fullName>
    </submittedName>
</protein>
<dbReference type="AntiFam" id="ANF00051">
    <property type="entry name" value="Translation of DNA tandem repeat"/>
</dbReference>
<proteinExistence type="predicted"/>
<sequence length="90" mass="10681">MWELSQITILRTNSKIVRTHTLKNSFLFSYAELTLNMDLMLGFPIPFRRQTQKHFWIYFLFLQKSSITQNTKFGPNKVAMVVVENLKIII</sequence>
<evidence type="ECO:0000313" key="2">
    <source>
        <dbReference type="Proteomes" id="UP000012112"/>
    </source>
</evidence>
<dbReference type="Proteomes" id="UP000012112">
    <property type="component" value="Unassembled WGS sequence"/>
</dbReference>
<name>M6VHF6_9LEPT</name>